<dbReference type="AlphaFoldDB" id="A0A5M4B884"/>
<name>A0A5M4B884_9FLAO</name>
<sequence length="233" mass="26700">MLLFSLKSVAQINLEANLQTNHLWRGIEVADGLVITSDLNYSLWNGRINFGFWGGTNMQGTYKEFNNHISFQHKGFSFALWDIYNFSAGATYNNKEFFNYNARNTGRFLDATLSYRCGERFPLLLSWSTILFGRDRNKVNTANKYSTFCYLEYPIHKKDLWQVDAGIGGVFALNKAGDKANFYGDKAGIVHISLKATYDWTIAKHTVPVHACMMWNPQADRAFFQLGMQVFSF</sequence>
<organism evidence="1 2">
    <name type="scientific">Capnocytophaga felis</name>
    <dbReference type="NCBI Taxonomy" id="2267611"/>
    <lineage>
        <taxon>Bacteria</taxon>
        <taxon>Pseudomonadati</taxon>
        <taxon>Bacteroidota</taxon>
        <taxon>Flavobacteriia</taxon>
        <taxon>Flavobacteriales</taxon>
        <taxon>Flavobacteriaceae</taxon>
        <taxon>Capnocytophaga</taxon>
    </lineage>
</organism>
<protein>
    <submittedName>
        <fullName evidence="1">Uncharacterized protein</fullName>
    </submittedName>
</protein>
<dbReference type="EMBL" id="BLBC01000005">
    <property type="protein sequence ID" value="GET45580.1"/>
    <property type="molecule type" value="Genomic_DNA"/>
</dbReference>
<accession>A0A5M4B884</accession>
<proteinExistence type="predicted"/>
<evidence type="ECO:0000313" key="2">
    <source>
        <dbReference type="Proteomes" id="UP000398217"/>
    </source>
</evidence>
<gene>
    <name evidence="1" type="ORF">RCZ01_08820</name>
</gene>
<comment type="caution">
    <text evidence="1">The sequence shown here is derived from an EMBL/GenBank/DDBJ whole genome shotgun (WGS) entry which is preliminary data.</text>
</comment>
<keyword evidence="2" id="KW-1185">Reference proteome</keyword>
<evidence type="ECO:0000313" key="1">
    <source>
        <dbReference type="EMBL" id="GET45580.1"/>
    </source>
</evidence>
<dbReference type="Proteomes" id="UP000398217">
    <property type="component" value="Unassembled WGS sequence"/>
</dbReference>
<reference evidence="2" key="1">
    <citation type="journal article" date="2020" name="Int. J. Syst. Evol. Microbiol.">
        <title>Capnocytophaga felis sp. nov. isolated from the feline oral cavity.</title>
        <authorList>
            <person name="Suzuki M."/>
            <person name="Umeda K."/>
            <person name="Kimura M."/>
            <person name="Imaoka K."/>
            <person name="Morikawa S."/>
            <person name="Maeda K."/>
        </authorList>
    </citation>
    <scope>NUCLEOTIDE SEQUENCE [LARGE SCALE GENOMIC DNA]</scope>
    <source>
        <strain evidence="2">KC07070</strain>
    </source>
</reference>